<feature type="region of interest" description="Disordered" evidence="1">
    <location>
        <begin position="1"/>
        <end position="22"/>
    </location>
</feature>
<dbReference type="EMBL" id="BKCJ010456937">
    <property type="protein sequence ID" value="GFA62243.1"/>
    <property type="molecule type" value="Genomic_DNA"/>
</dbReference>
<feature type="compositionally biased region" description="Polar residues" evidence="1">
    <location>
        <begin position="1"/>
        <end position="17"/>
    </location>
</feature>
<proteinExistence type="predicted"/>
<accession>A0A699JWS4</accession>
<organism evidence="2">
    <name type="scientific">Tanacetum cinerariifolium</name>
    <name type="common">Dalmatian daisy</name>
    <name type="synonym">Chrysanthemum cinerariifolium</name>
    <dbReference type="NCBI Taxonomy" id="118510"/>
    <lineage>
        <taxon>Eukaryota</taxon>
        <taxon>Viridiplantae</taxon>
        <taxon>Streptophyta</taxon>
        <taxon>Embryophyta</taxon>
        <taxon>Tracheophyta</taxon>
        <taxon>Spermatophyta</taxon>
        <taxon>Magnoliopsida</taxon>
        <taxon>eudicotyledons</taxon>
        <taxon>Gunneridae</taxon>
        <taxon>Pentapetalae</taxon>
        <taxon>asterids</taxon>
        <taxon>campanulids</taxon>
        <taxon>Asterales</taxon>
        <taxon>Asteraceae</taxon>
        <taxon>Asteroideae</taxon>
        <taxon>Anthemideae</taxon>
        <taxon>Anthemidinae</taxon>
        <taxon>Tanacetum</taxon>
    </lineage>
</organism>
<evidence type="ECO:0000313" key="2">
    <source>
        <dbReference type="EMBL" id="GFA62243.1"/>
    </source>
</evidence>
<sequence>CSNLNGDNNDGPQQVNTLPKVVDNNSKDYDSPAFALGPATQKEVFTRVDKVVEEFKSSKKGNDFKAPNFCFGVTQDFDMVLSLETLVTDTNIPVLGFANQLEPINAMPVSMCKPVLKDEDVVHDHGKRKYTKSQATRLETKGRKQNIMLAHLRKRYAATLLLLKCNMHSNSVRAQLDGIQVAEVPIKRMKLPMRGK</sequence>
<name>A0A699JWS4_TANCI</name>
<evidence type="ECO:0000256" key="1">
    <source>
        <dbReference type="SAM" id="MobiDB-lite"/>
    </source>
</evidence>
<protein>
    <submittedName>
        <fullName evidence="2">Uncharacterized protein</fullName>
    </submittedName>
</protein>
<gene>
    <name evidence="2" type="ORF">Tci_634215</name>
</gene>
<dbReference type="AlphaFoldDB" id="A0A699JWS4"/>
<comment type="caution">
    <text evidence="2">The sequence shown here is derived from an EMBL/GenBank/DDBJ whole genome shotgun (WGS) entry which is preliminary data.</text>
</comment>
<feature type="non-terminal residue" evidence="2">
    <location>
        <position position="1"/>
    </location>
</feature>
<reference evidence="2" key="1">
    <citation type="journal article" date="2019" name="Sci. Rep.">
        <title>Draft genome of Tanacetum cinerariifolium, the natural source of mosquito coil.</title>
        <authorList>
            <person name="Yamashiro T."/>
            <person name="Shiraishi A."/>
            <person name="Satake H."/>
            <person name="Nakayama K."/>
        </authorList>
    </citation>
    <scope>NUCLEOTIDE SEQUENCE</scope>
</reference>